<evidence type="ECO:0000313" key="1">
    <source>
        <dbReference type="EMBL" id="MCY1005018.1"/>
    </source>
</evidence>
<dbReference type="RefSeq" id="WP_267766635.1">
    <property type="nucleotide sequence ID" value="NZ_JAPNKE010000002.1"/>
</dbReference>
<reference evidence="1" key="1">
    <citation type="submission" date="2022-11" db="EMBL/GenBank/DDBJ databases">
        <title>Minimal conservation of predation-associated metabolite biosynthetic gene clusters underscores biosynthetic potential of Myxococcota including descriptions for ten novel species: Archangium lansinium sp. nov., Myxococcus landrumus sp. nov., Nannocystis bai.</title>
        <authorList>
            <person name="Ahearne A."/>
            <person name="Stevens C."/>
            <person name="Phillips K."/>
        </authorList>
    </citation>
    <scope>NUCLEOTIDE SEQUENCE</scope>
    <source>
        <strain evidence="1">Na p29</strain>
    </source>
</reference>
<accession>A0A9X3EJ02</accession>
<name>A0A9X3EJ02_9BACT</name>
<protein>
    <submittedName>
        <fullName evidence="1">Uncharacterized protein</fullName>
    </submittedName>
</protein>
<sequence length="165" mass="17987">MERHQLADYDALGLPPDEDLRRVIARADTDSQFTDDLDQLGFELAPMSADQLDCHAPKFFVVAMDGGGSAYGRYVDPQVARTVGLPWVMWDHEDDALIFLAADTAAFFSGLIDFRCHHKPNDPSARRVRAVLTELGLQLGAPGKSMPGFLAGKPAAWLPAGPLSH</sequence>
<comment type="caution">
    <text evidence="1">The sequence shown here is derived from an EMBL/GenBank/DDBJ whole genome shotgun (WGS) entry which is preliminary data.</text>
</comment>
<dbReference type="Proteomes" id="UP001150924">
    <property type="component" value="Unassembled WGS sequence"/>
</dbReference>
<dbReference type="AlphaFoldDB" id="A0A9X3EJ02"/>
<evidence type="ECO:0000313" key="2">
    <source>
        <dbReference type="Proteomes" id="UP001150924"/>
    </source>
</evidence>
<gene>
    <name evidence="1" type="ORF">OV079_05420</name>
</gene>
<keyword evidence="2" id="KW-1185">Reference proteome</keyword>
<dbReference type="EMBL" id="JAPNKE010000002">
    <property type="protein sequence ID" value="MCY1005018.1"/>
    <property type="molecule type" value="Genomic_DNA"/>
</dbReference>
<organism evidence="1 2">
    <name type="scientific">Nannocystis pusilla</name>
    <dbReference type="NCBI Taxonomy" id="889268"/>
    <lineage>
        <taxon>Bacteria</taxon>
        <taxon>Pseudomonadati</taxon>
        <taxon>Myxococcota</taxon>
        <taxon>Polyangia</taxon>
        <taxon>Nannocystales</taxon>
        <taxon>Nannocystaceae</taxon>
        <taxon>Nannocystis</taxon>
    </lineage>
</organism>
<proteinExistence type="predicted"/>